<feature type="domain" description="Lipoyl-binding" evidence="7">
    <location>
        <begin position="1"/>
        <end position="76"/>
    </location>
</feature>
<dbReference type="InterPro" id="IPR004167">
    <property type="entry name" value="PSBD"/>
</dbReference>
<dbReference type="Gene3D" id="3.30.559.10">
    <property type="entry name" value="Chloramphenicol acetyltransferase-like domain"/>
    <property type="match status" value="1"/>
</dbReference>
<evidence type="ECO:0000256" key="3">
    <source>
        <dbReference type="ARBA" id="ARBA00022679"/>
    </source>
</evidence>
<comment type="cofactor">
    <cofactor evidence="1 6">
        <name>(R)-lipoate</name>
        <dbReference type="ChEBI" id="CHEBI:83088"/>
    </cofactor>
</comment>
<evidence type="ECO:0000256" key="4">
    <source>
        <dbReference type="ARBA" id="ARBA00022823"/>
    </source>
</evidence>
<dbReference type="EMBL" id="CP147407">
    <property type="protein sequence ID" value="WXB97322.1"/>
    <property type="molecule type" value="Genomic_DNA"/>
</dbReference>
<dbReference type="SUPFAM" id="SSF52777">
    <property type="entry name" value="CoA-dependent acyltransferases"/>
    <property type="match status" value="1"/>
</dbReference>
<evidence type="ECO:0000313" key="10">
    <source>
        <dbReference type="Proteomes" id="UP001377337"/>
    </source>
</evidence>
<sequence length="393" mass="43038">MLEVKLHDIGEGMTEGDILHYFVKHGERVERDQPLIEVQTDKMTAELPSPGAGVVKEILIEPGTTVSVGTTLLVIETDEGGAVPIKESTPKTRPASARVLATPFTRKLARENRIDIEQLKGTGPAGRVTDEDVLGLAAKQEQPEPVKEAPAAEEKPAAVPVTKGQKKTIPFKGRRKQIAKRMVHSLKTIPHVTHFEEVDMTELMTFRNELKEAGRSISAAAFFIKAAAMALKDFPVFNAKLDEEREVIVLESEYNIGLAVDSPDGLIVPVLHQVETKSILEIHKEMKELNEKARENRLSRSELTGGTFTISNVGPLGSIGATPVINHPETGLMAFHATKEKPVVRNGEIVIGLMMNVSMSFDHRVADGAAAVAFTNRFKELIEHPKLLIVELV</sequence>
<comment type="similarity">
    <text evidence="2 6">Belongs to the 2-oxoacid dehydrogenase family.</text>
</comment>
<evidence type="ECO:0000259" key="8">
    <source>
        <dbReference type="PROSITE" id="PS51826"/>
    </source>
</evidence>
<dbReference type="InterPro" id="IPR023213">
    <property type="entry name" value="CAT-like_dom_sf"/>
</dbReference>
<dbReference type="Pfam" id="PF00364">
    <property type="entry name" value="Biotin_lipoyl"/>
    <property type="match status" value="1"/>
</dbReference>
<dbReference type="PROSITE" id="PS51826">
    <property type="entry name" value="PSBD"/>
    <property type="match status" value="1"/>
</dbReference>
<evidence type="ECO:0000256" key="2">
    <source>
        <dbReference type="ARBA" id="ARBA00007317"/>
    </source>
</evidence>
<dbReference type="Pfam" id="PF02817">
    <property type="entry name" value="E3_binding"/>
    <property type="match status" value="1"/>
</dbReference>
<dbReference type="InterPro" id="IPR011053">
    <property type="entry name" value="Single_hybrid_motif"/>
</dbReference>
<evidence type="ECO:0000259" key="7">
    <source>
        <dbReference type="PROSITE" id="PS50968"/>
    </source>
</evidence>
<gene>
    <name evidence="9" type="ORF">WCV65_02105</name>
</gene>
<keyword evidence="4 6" id="KW-0450">Lipoyl</keyword>
<keyword evidence="10" id="KW-1185">Reference proteome</keyword>
<dbReference type="Proteomes" id="UP001377337">
    <property type="component" value="Chromosome"/>
</dbReference>
<evidence type="ECO:0000256" key="5">
    <source>
        <dbReference type="ARBA" id="ARBA00023315"/>
    </source>
</evidence>
<dbReference type="GO" id="GO:0016746">
    <property type="term" value="F:acyltransferase activity"/>
    <property type="evidence" value="ECO:0007669"/>
    <property type="project" value="UniProtKB-KW"/>
</dbReference>
<keyword evidence="5 6" id="KW-0012">Acyltransferase</keyword>
<dbReference type="Gene3D" id="2.40.50.100">
    <property type="match status" value="1"/>
</dbReference>
<proteinExistence type="inferred from homology"/>
<dbReference type="PANTHER" id="PTHR43178:SF5">
    <property type="entry name" value="LIPOAMIDE ACYLTRANSFERASE COMPONENT OF BRANCHED-CHAIN ALPHA-KETO ACID DEHYDROGENASE COMPLEX, MITOCHONDRIAL"/>
    <property type="match status" value="1"/>
</dbReference>
<dbReference type="SUPFAM" id="SSF51230">
    <property type="entry name" value="Single hybrid motif"/>
    <property type="match status" value="1"/>
</dbReference>
<dbReference type="Gene3D" id="4.10.320.10">
    <property type="entry name" value="E3-binding domain"/>
    <property type="match status" value="1"/>
</dbReference>
<dbReference type="InterPro" id="IPR001078">
    <property type="entry name" value="2-oxoacid_DH_actylTfrase"/>
</dbReference>
<dbReference type="PANTHER" id="PTHR43178">
    <property type="entry name" value="DIHYDROLIPOAMIDE ACETYLTRANSFERASE COMPONENT OF PYRUVATE DEHYDROGENASE COMPLEX"/>
    <property type="match status" value="1"/>
</dbReference>
<keyword evidence="3 6" id="KW-0808">Transferase</keyword>
<evidence type="ECO:0000256" key="1">
    <source>
        <dbReference type="ARBA" id="ARBA00001938"/>
    </source>
</evidence>
<dbReference type="RefSeq" id="WP_338779632.1">
    <property type="nucleotide sequence ID" value="NZ_CP147407.1"/>
</dbReference>
<organism evidence="9 10">
    <name type="scientific">Metabacillus sediminis</name>
    <dbReference type="NCBI Taxonomy" id="3117746"/>
    <lineage>
        <taxon>Bacteria</taxon>
        <taxon>Bacillati</taxon>
        <taxon>Bacillota</taxon>
        <taxon>Bacilli</taxon>
        <taxon>Bacillales</taxon>
        <taxon>Bacillaceae</taxon>
        <taxon>Metabacillus</taxon>
    </lineage>
</organism>
<dbReference type="SUPFAM" id="SSF47005">
    <property type="entry name" value="Peripheral subunit-binding domain of 2-oxo acid dehydrogenase complex"/>
    <property type="match status" value="1"/>
</dbReference>
<accession>A0ABZ2NIH2</accession>
<dbReference type="CDD" id="cd06849">
    <property type="entry name" value="lipoyl_domain"/>
    <property type="match status" value="1"/>
</dbReference>
<dbReference type="EC" id="2.3.1.-" evidence="6"/>
<name>A0ABZ2NIH2_9BACI</name>
<dbReference type="PROSITE" id="PS50968">
    <property type="entry name" value="BIOTINYL_LIPOYL"/>
    <property type="match status" value="1"/>
</dbReference>
<reference evidence="9 10" key="1">
    <citation type="submission" date="2024-02" db="EMBL/GenBank/DDBJ databases">
        <title>Seven novel Bacillus-like species.</title>
        <authorList>
            <person name="Liu G."/>
        </authorList>
    </citation>
    <scope>NUCLEOTIDE SEQUENCE [LARGE SCALE GENOMIC DNA]</scope>
    <source>
        <strain evidence="9 10">FJAT-52054</strain>
    </source>
</reference>
<feature type="domain" description="Peripheral subunit-binding (PSBD)" evidence="8">
    <location>
        <begin position="100"/>
        <end position="137"/>
    </location>
</feature>
<evidence type="ECO:0000313" key="9">
    <source>
        <dbReference type="EMBL" id="WXB97322.1"/>
    </source>
</evidence>
<protein>
    <recommendedName>
        <fullName evidence="6">Dihydrolipoamide acetyltransferase component of pyruvate dehydrogenase complex</fullName>
        <ecNumber evidence="6">2.3.1.-</ecNumber>
    </recommendedName>
</protein>
<evidence type="ECO:0000256" key="6">
    <source>
        <dbReference type="RuleBase" id="RU003423"/>
    </source>
</evidence>
<dbReference type="InterPro" id="IPR000089">
    <property type="entry name" value="Biotin_lipoyl"/>
</dbReference>
<dbReference type="Pfam" id="PF00198">
    <property type="entry name" value="2-oxoacid_dh"/>
    <property type="match status" value="1"/>
</dbReference>
<dbReference type="InterPro" id="IPR036625">
    <property type="entry name" value="E3-bd_dom_sf"/>
</dbReference>
<dbReference type="InterPro" id="IPR050743">
    <property type="entry name" value="2-oxoacid_DH_E2_comp"/>
</dbReference>